<dbReference type="Proteomes" id="UP000265520">
    <property type="component" value="Unassembled WGS sequence"/>
</dbReference>
<proteinExistence type="predicted"/>
<feature type="non-terminal residue" evidence="1">
    <location>
        <position position="1"/>
    </location>
</feature>
<evidence type="ECO:0000313" key="1">
    <source>
        <dbReference type="EMBL" id="MCI56419.1"/>
    </source>
</evidence>
<sequence>SANDEDNLSADVVVVNVDDIHSEEVSVERTPGPSIAKRLRSRSAKLCHLQVNLLRQQRKQRSLL</sequence>
<keyword evidence="2" id="KW-1185">Reference proteome</keyword>
<organism evidence="1 2">
    <name type="scientific">Trifolium medium</name>
    <dbReference type="NCBI Taxonomy" id="97028"/>
    <lineage>
        <taxon>Eukaryota</taxon>
        <taxon>Viridiplantae</taxon>
        <taxon>Streptophyta</taxon>
        <taxon>Embryophyta</taxon>
        <taxon>Tracheophyta</taxon>
        <taxon>Spermatophyta</taxon>
        <taxon>Magnoliopsida</taxon>
        <taxon>eudicotyledons</taxon>
        <taxon>Gunneridae</taxon>
        <taxon>Pentapetalae</taxon>
        <taxon>rosids</taxon>
        <taxon>fabids</taxon>
        <taxon>Fabales</taxon>
        <taxon>Fabaceae</taxon>
        <taxon>Papilionoideae</taxon>
        <taxon>50 kb inversion clade</taxon>
        <taxon>NPAAA clade</taxon>
        <taxon>Hologalegina</taxon>
        <taxon>IRL clade</taxon>
        <taxon>Trifolieae</taxon>
        <taxon>Trifolium</taxon>
    </lineage>
</organism>
<protein>
    <submittedName>
        <fullName evidence="1">Uncharacterized protein</fullName>
    </submittedName>
</protein>
<name>A0A392T5V9_9FABA</name>
<dbReference type="AlphaFoldDB" id="A0A392T5V9"/>
<evidence type="ECO:0000313" key="2">
    <source>
        <dbReference type="Proteomes" id="UP000265520"/>
    </source>
</evidence>
<comment type="caution">
    <text evidence="1">The sequence shown here is derived from an EMBL/GenBank/DDBJ whole genome shotgun (WGS) entry which is preliminary data.</text>
</comment>
<accession>A0A392T5V9</accession>
<dbReference type="EMBL" id="LXQA010511988">
    <property type="protein sequence ID" value="MCI56419.1"/>
    <property type="molecule type" value="Genomic_DNA"/>
</dbReference>
<reference evidence="1 2" key="1">
    <citation type="journal article" date="2018" name="Front. Plant Sci.">
        <title>Red Clover (Trifolium pratense) and Zigzag Clover (T. medium) - A Picture of Genomic Similarities and Differences.</title>
        <authorList>
            <person name="Dluhosova J."/>
            <person name="Istvanek J."/>
            <person name="Nedelnik J."/>
            <person name="Repkova J."/>
        </authorList>
    </citation>
    <scope>NUCLEOTIDE SEQUENCE [LARGE SCALE GENOMIC DNA]</scope>
    <source>
        <strain evidence="2">cv. 10/8</strain>
        <tissue evidence="1">Leaf</tissue>
    </source>
</reference>